<reference evidence="2 3" key="1">
    <citation type="journal article" date="2011" name="Science">
        <title>The Selaginella genome identifies genetic changes associated with the evolution of vascular plants.</title>
        <authorList>
            <person name="Banks J.A."/>
            <person name="Nishiyama T."/>
            <person name="Hasebe M."/>
            <person name="Bowman J.L."/>
            <person name="Gribskov M."/>
            <person name="dePamphilis C."/>
            <person name="Albert V.A."/>
            <person name="Aono N."/>
            <person name="Aoyama T."/>
            <person name="Ambrose B.A."/>
            <person name="Ashton N.W."/>
            <person name="Axtell M.J."/>
            <person name="Barker E."/>
            <person name="Barker M.S."/>
            <person name="Bennetzen J.L."/>
            <person name="Bonawitz N.D."/>
            <person name="Chapple C."/>
            <person name="Cheng C."/>
            <person name="Correa L.G."/>
            <person name="Dacre M."/>
            <person name="DeBarry J."/>
            <person name="Dreyer I."/>
            <person name="Elias M."/>
            <person name="Engstrom E.M."/>
            <person name="Estelle M."/>
            <person name="Feng L."/>
            <person name="Finet C."/>
            <person name="Floyd S.K."/>
            <person name="Frommer W.B."/>
            <person name="Fujita T."/>
            <person name="Gramzow L."/>
            <person name="Gutensohn M."/>
            <person name="Harholt J."/>
            <person name="Hattori M."/>
            <person name="Heyl A."/>
            <person name="Hirai T."/>
            <person name="Hiwatashi Y."/>
            <person name="Ishikawa M."/>
            <person name="Iwata M."/>
            <person name="Karol K.G."/>
            <person name="Koehler B."/>
            <person name="Kolukisaoglu U."/>
            <person name="Kubo M."/>
            <person name="Kurata T."/>
            <person name="Lalonde S."/>
            <person name="Li K."/>
            <person name="Li Y."/>
            <person name="Litt A."/>
            <person name="Lyons E."/>
            <person name="Manning G."/>
            <person name="Maruyama T."/>
            <person name="Michael T.P."/>
            <person name="Mikami K."/>
            <person name="Miyazaki S."/>
            <person name="Morinaga S."/>
            <person name="Murata T."/>
            <person name="Mueller-Roeber B."/>
            <person name="Nelson D.R."/>
            <person name="Obara M."/>
            <person name="Oguri Y."/>
            <person name="Olmstead R.G."/>
            <person name="Onodera N."/>
            <person name="Petersen B.L."/>
            <person name="Pils B."/>
            <person name="Prigge M."/>
            <person name="Rensing S.A."/>
            <person name="Riano-Pachon D.M."/>
            <person name="Roberts A.W."/>
            <person name="Sato Y."/>
            <person name="Scheller H.V."/>
            <person name="Schulz B."/>
            <person name="Schulz C."/>
            <person name="Shakirov E.V."/>
            <person name="Shibagaki N."/>
            <person name="Shinohara N."/>
            <person name="Shippen D.E."/>
            <person name="Soerensen I."/>
            <person name="Sotooka R."/>
            <person name="Sugimoto N."/>
            <person name="Sugita M."/>
            <person name="Sumikawa N."/>
            <person name="Tanurdzic M."/>
            <person name="Theissen G."/>
            <person name="Ulvskov P."/>
            <person name="Wakazuki S."/>
            <person name="Weng J.K."/>
            <person name="Willats W.W."/>
            <person name="Wipf D."/>
            <person name="Wolf P.G."/>
            <person name="Yang L."/>
            <person name="Zimmer A.D."/>
            <person name="Zhu Q."/>
            <person name="Mitros T."/>
            <person name="Hellsten U."/>
            <person name="Loque D."/>
            <person name="Otillar R."/>
            <person name="Salamov A."/>
            <person name="Schmutz J."/>
            <person name="Shapiro H."/>
            <person name="Lindquist E."/>
            <person name="Lucas S."/>
            <person name="Rokhsar D."/>
            <person name="Grigoriev I.V."/>
        </authorList>
    </citation>
    <scope>NUCLEOTIDE SEQUENCE [LARGE SCALE GENOMIC DNA]</scope>
</reference>
<feature type="transmembrane region" description="Helical" evidence="1">
    <location>
        <begin position="615"/>
        <end position="635"/>
    </location>
</feature>
<gene>
    <name evidence="2" type="ORF">SELMODRAFT_446186</name>
</gene>
<dbReference type="CDD" id="cd10450">
    <property type="entry name" value="GIY-YIG_AtGrxS16_like"/>
    <property type="match status" value="1"/>
</dbReference>
<feature type="transmembrane region" description="Helical" evidence="1">
    <location>
        <begin position="560"/>
        <end position="580"/>
    </location>
</feature>
<evidence type="ECO:0000313" key="2">
    <source>
        <dbReference type="EMBL" id="EFJ13769.1"/>
    </source>
</evidence>
<accession>D8SPE5</accession>
<dbReference type="AlphaFoldDB" id="D8SPE5"/>
<dbReference type="eggNOG" id="ENOG502S0X3">
    <property type="taxonomic scope" value="Eukaryota"/>
</dbReference>
<keyword evidence="1" id="KW-0472">Membrane</keyword>
<dbReference type="InParanoid" id="D8SPE5"/>
<evidence type="ECO:0008006" key="4">
    <source>
        <dbReference type="Google" id="ProtNLM"/>
    </source>
</evidence>
<keyword evidence="1" id="KW-0812">Transmembrane</keyword>
<keyword evidence="1" id="KW-1133">Transmembrane helix</keyword>
<dbReference type="STRING" id="88036.D8SPE5"/>
<sequence length="736" mass="82144">MSARPCQPSFLRSCVRVKVKVFFVLCRLVLPFSLPRLRFIWFEFEKLLFWKTIPTSDRRLVWTAWIPDSESVDGEDLFYPDKGSQASVSLQNGAVSQTSAQLQSFPDSARIAHLGFLKQGSNASHSLCKWQIYAPRRGLSRARSSCIAAVVALSASTTAATTEAVTPLKDLPLCPYVNKDGRIQPPVDPDTAATIFAVIDNNNRVQYIGFSKDIRNSLRTLIGRRPELCHFYKVFHLPVLDQQKMLAVRQQWVNELGSIPRGNADITQRNLWEQPVDAGSISDRGKAAAAADRAKTLKQILFDKGVLEEMVYNPDLLAEGKCDILPSKDQTPEELAAAAKAREEESSKRVACSVKTPDDREITFDVYYESKFVTNGGWMYDILVTHDNKETRHRVIMGRIYPEAAKMDEDRFLETVMAFLLDKKIPRHTDGVRSPLTFPINYFAVGQVEQRWDEEFQSWFSEPLPTDHWNFKRIHSYGPTIDTDLELGPEDIKSSKSLASEHDPESLSLSNFVAVEDDDLLSRICSSTSLALAITADLAVDKFLLDPSRALSFEPKPPPLLLGSSFFAFFLCDAAGSLFLRMRRSRYLSCFLPSVDAGLRTSEELGLSLEESTTALITSFFLADFFLLVAAGVAMETKAAALSQQGMSVLSRAAKASSSYPWSSICCFRRISRTALCDWKIAFVLLPPTFLIFAACFWCSNLVGDRSFPSSGRIGELKHTLLPCCWGANGGVGWAE</sequence>
<dbReference type="HOGENOM" id="CLU_022516_0_0_1"/>
<dbReference type="Proteomes" id="UP000001514">
    <property type="component" value="Unassembled WGS sequence"/>
</dbReference>
<proteinExistence type="predicted"/>
<evidence type="ECO:0000256" key="1">
    <source>
        <dbReference type="SAM" id="Phobius"/>
    </source>
</evidence>
<organism evidence="3">
    <name type="scientific">Selaginella moellendorffii</name>
    <name type="common">Spikemoss</name>
    <dbReference type="NCBI Taxonomy" id="88036"/>
    <lineage>
        <taxon>Eukaryota</taxon>
        <taxon>Viridiplantae</taxon>
        <taxon>Streptophyta</taxon>
        <taxon>Embryophyta</taxon>
        <taxon>Tracheophyta</taxon>
        <taxon>Lycopodiopsida</taxon>
        <taxon>Selaginellales</taxon>
        <taxon>Selaginellaceae</taxon>
        <taxon>Selaginella</taxon>
    </lineage>
</organism>
<protein>
    <recommendedName>
        <fullName evidence="4">GIY-YIG domain-containing protein</fullName>
    </recommendedName>
</protein>
<dbReference type="EMBL" id="GL377631">
    <property type="protein sequence ID" value="EFJ13769.1"/>
    <property type="molecule type" value="Genomic_DNA"/>
</dbReference>
<feature type="transmembrane region" description="Helical" evidence="1">
    <location>
        <begin position="681"/>
        <end position="703"/>
    </location>
</feature>
<evidence type="ECO:0000313" key="3">
    <source>
        <dbReference type="Proteomes" id="UP000001514"/>
    </source>
</evidence>
<dbReference type="Gramene" id="EFJ13769">
    <property type="protein sequence ID" value="EFJ13769"/>
    <property type="gene ID" value="SELMODRAFT_446186"/>
</dbReference>
<name>D8SPE5_SELML</name>
<dbReference type="GO" id="GO:0005759">
    <property type="term" value="C:mitochondrial matrix"/>
    <property type="evidence" value="ECO:0000318"/>
    <property type="project" value="GO_Central"/>
</dbReference>
<dbReference type="InterPro" id="IPR049578">
    <property type="entry name" value="CAXIP1-like_GIY-YIG_dom"/>
</dbReference>
<keyword evidence="3" id="KW-1185">Reference proteome</keyword>
<dbReference type="KEGG" id="smo:SELMODRAFT_446186"/>